<evidence type="ECO:0000256" key="7">
    <source>
        <dbReference type="SAM" id="Phobius"/>
    </source>
</evidence>
<dbReference type="STRING" id="1121325.SAMN04515677_101103"/>
<feature type="transmembrane region" description="Helical" evidence="7">
    <location>
        <begin position="192"/>
        <end position="215"/>
    </location>
</feature>
<feature type="transmembrane region" description="Helical" evidence="7">
    <location>
        <begin position="396"/>
        <end position="418"/>
    </location>
</feature>
<sequence>MNQIQNKKKFKLTDAILSVICVVFVAEAAAPVAAIGNSQYFWWIFLMLTFLLPYGLISSELGTTYNGDGGLYDWIRKAFGKKWGGRASWYYWINFPLWMASLAVIFPEILGIVFGCEVGLVPSLIIELAFIWIVVAISFYPVCDSVWILNGAAVIKVLLAVVVGGLGIYGAINHGVANEYTLESLLPSIDLNSLSFISVILFNFLGFEVVCTFADEMENPKKQIPQAIIVGGIVIAAIYIFSAFGIGVAIPTSEVSTSSGLIDSLQLLTGKSGGMFISVMSVLFLLSLFGNMISWSLGVNNVACYAALNGDMPKVFAKKSKKNDMPTGAAIMNGTVASAVVLLAMFLPNQDLFWSFFALNLVMFLAAYLPVFPAFLKLRKIDPDRERPFKVSGSNFILKILAILPMVMIIISIIFIAIPLSFEKEALSETLPITIGSIIFFIIGEFLIRDKNRNNKKEGNGI</sequence>
<keyword evidence="9" id="KW-1185">Reference proteome</keyword>
<protein>
    <submittedName>
        <fullName evidence="8">Amino acid transporter</fullName>
    </submittedName>
</protein>
<dbReference type="RefSeq" id="WP_092721806.1">
    <property type="nucleotide sequence ID" value="NZ_FNGW01000001.1"/>
</dbReference>
<keyword evidence="6 7" id="KW-0472">Membrane</keyword>
<comment type="subcellular location">
    <subcellularLocation>
        <location evidence="1">Cell membrane</location>
        <topology evidence="1">Multi-pass membrane protein</topology>
    </subcellularLocation>
</comment>
<gene>
    <name evidence="8" type="ORF">SAMN04515677_101103</name>
</gene>
<evidence type="ECO:0000313" key="9">
    <source>
        <dbReference type="Proteomes" id="UP000199068"/>
    </source>
</evidence>
<dbReference type="Proteomes" id="UP000199068">
    <property type="component" value="Unassembled WGS sequence"/>
</dbReference>
<keyword evidence="3" id="KW-1003">Cell membrane</keyword>
<dbReference type="GO" id="GO:0005886">
    <property type="term" value="C:plasma membrane"/>
    <property type="evidence" value="ECO:0007669"/>
    <property type="project" value="UniProtKB-SubCell"/>
</dbReference>
<reference evidence="8 9" key="1">
    <citation type="submission" date="2016-10" db="EMBL/GenBank/DDBJ databases">
        <authorList>
            <person name="de Groot N.N."/>
        </authorList>
    </citation>
    <scope>NUCLEOTIDE SEQUENCE [LARGE SCALE GENOMIC DNA]</scope>
    <source>
        <strain evidence="8 9">DSM 797</strain>
    </source>
</reference>
<dbReference type="PIRSF" id="PIRSF006060">
    <property type="entry name" value="AA_transporter"/>
    <property type="match status" value="1"/>
</dbReference>
<dbReference type="InterPro" id="IPR002293">
    <property type="entry name" value="AA/rel_permease1"/>
</dbReference>
<evidence type="ECO:0000256" key="6">
    <source>
        <dbReference type="ARBA" id="ARBA00023136"/>
    </source>
</evidence>
<evidence type="ECO:0000256" key="2">
    <source>
        <dbReference type="ARBA" id="ARBA00022448"/>
    </source>
</evidence>
<evidence type="ECO:0000256" key="5">
    <source>
        <dbReference type="ARBA" id="ARBA00022989"/>
    </source>
</evidence>
<keyword evidence="4 7" id="KW-0812">Transmembrane</keyword>
<keyword evidence="5 7" id="KW-1133">Transmembrane helix</keyword>
<dbReference type="GO" id="GO:0022857">
    <property type="term" value="F:transmembrane transporter activity"/>
    <property type="evidence" value="ECO:0007669"/>
    <property type="project" value="InterPro"/>
</dbReference>
<organism evidence="8 9">
    <name type="scientific">Romboutsia lituseburensis DSM 797</name>
    <dbReference type="NCBI Taxonomy" id="1121325"/>
    <lineage>
        <taxon>Bacteria</taxon>
        <taxon>Bacillati</taxon>
        <taxon>Bacillota</taxon>
        <taxon>Clostridia</taxon>
        <taxon>Peptostreptococcales</taxon>
        <taxon>Peptostreptococcaceae</taxon>
        <taxon>Romboutsia</taxon>
    </lineage>
</organism>
<feature type="transmembrane region" description="Helical" evidence="7">
    <location>
        <begin position="120"/>
        <end position="140"/>
    </location>
</feature>
<name>A0A1G9I5H1_9FIRM</name>
<feature type="transmembrane region" description="Helical" evidence="7">
    <location>
        <begin position="12"/>
        <end position="34"/>
    </location>
</feature>
<dbReference type="EMBL" id="FNGW01000001">
    <property type="protein sequence ID" value="SDL20114.1"/>
    <property type="molecule type" value="Genomic_DNA"/>
</dbReference>
<evidence type="ECO:0000256" key="3">
    <source>
        <dbReference type="ARBA" id="ARBA00022475"/>
    </source>
</evidence>
<feature type="transmembrane region" description="Helical" evidence="7">
    <location>
        <begin position="353"/>
        <end position="376"/>
    </location>
</feature>
<feature type="transmembrane region" description="Helical" evidence="7">
    <location>
        <begin position="40"/>
        <end position="57"/>
    </location>
</feature>
<accession>A0A1G9I5H1</accession>
<keyword evidence="2" id="KW-0813">Transport</keyword>
<evidence type="ECO:0000256" key="1">
    <source>
        <dbReference type="ARBA" id="ARBA00004651"/>
    </source>
</evidence>
<proteinExistence type="predicted"/>
<dbReference type="PANTHER" id="PTHR42770">
    <property type="entry name" value="AMINO ACID TRANSPORTER-RELATED"/>
    <property type="match status" value="1"/>
</dbReference>
<feature type="transmembrane region" description="Helical" evidence="7">
    <location>
        <begin position="329"/>
        <end position="347"/>
    </location>
</feature>
<evidence type="ECO:0000256" key="4">
    <source>
        <dbReference type="ARBA" id="ARBA00022692"/>
    </source>
</evidence>
<evidence type="ECO:0000313" key="8">
    <source>
        <dbReference type="EMBL" id="SDL20114.1"/>
    </source>
</evidence>
<dbReference type="Pfam" id="PF13520">
    <property type="entry name" value="AA_permease_2"/>
    <property type="match status" value="1"/>
</dbReference>
<dbReference type="PANTHER" id="PTHR42770:SF15">
    <property type="entry name" value="GLUTAMATE_GAMMA-AMINOBUTYRATE ANTIPORTER-RELATED"/>
    <property type="match status" value="1"/>
</dbReference>
<dbReference type="Gene3D" id="1.20.1740.10">
    <property type="entry name" value="Amino acid/polyamine transporter I"/>
    <property type="match status" value="1"/>
</dbReference>
<dbReference type="InterPro" id="IPR050367">
    <property type="entry name" value="APC_superfamily"/>
</dbReference>
<feature type="transmembrane region" description="Helical" evidence="7">
    <location>
        <begin position="227"/>
        <end position="250"/>
    </location>
</feature>
<feature type="transmembrane region" description="Helical" evidence="7">
    <location>
        <begin position="89"/>
        <end position="114"/>
    </location>
</feature>
<feature type="transmembrane region" description="Helical" evidence="7">
    <location>
        <begin position="430"/>
        <end position="448"/>
    </location>
</feature>
<dbReference type="AlphaFoldDB" id="A0A1G9I5H1"/>
<feature type="transmembrane region" description="Helical" evidence="7">
    <location>
        <begin position="147"/>
        <end position="172"/>
    </location>
</feature>
<feature type="transmembrane region" description="Helical" evidence="7">
    <location>
        <begin position="275"/>
        <end position="308"/>
    </location>
</feature>